<reference evidence="10" key="1">
    <citation type="journal article" date="2020" name="Stud. Mycol.">
        <title>101 Dothideomycetes genomes: a test case for predicting lifestyles and emergence of pathogens.</title>
        <authorList>
            <person name="Haridas S."/>
            <person name="Albert R."/>
            <person name="Binder M."/>
            <person name="Bloem J."/>
            <person name="Labutti K."/>
            <person name="Salamov A."/>
            <person name="Andreopoulos B."/>
            <person name="Baker S."/>
            <person name="Barry K."/>
            <person name="Bills G."/>
            <person name="Bluhm B."/>
            <person name="Cannon C."/>
            <person name="Castanera R."/>
            <person name="Culley D."/>
            <person name="Daum C."/>
            <person name="Ezra D."/>
            <person name="Gonzalez J."/>
            <person name="Henrissat B."/>
            <person name="Kuo A."/>
            <person name="Liang C."/>
            <person name="Lipzen A."/>
            <person name="Lutzoni F."/>
            <person name="Magnuson J."/>
            <person name="Mondo S."/>
            <person name="Nolan M."/>
            <person name="Ohm R."/>
            <person name="Pangilinan J."/>
            <person name="Park H.-J."/>
            <person name="Ramirez L."/>
            <person name="Alfaro M."/>
            <person name="Sun H."/>
            <person name="Tritt A."/>
            <person name="Yoshinaga Y."/>
            <person name="Zwiers L.-H."/>
            <person name="Turgeon B."/>
            <person name="Goodwin S."/>
            <person name="Spatafora J."/>
            <person name="Crous P."/>
            <person name="Grigoriev I."/>
        </authorList>
    </citation>
    <scope>NUCLEOTIDE SEQUENCE</scope>
    <source>
        <strain evidence="10">CBS 473.64</strain>
    </source>
</reference>
<dbReference type="AlphaFoldDB" id="A0A6A6RM74"/>
<evidence type="ECO:0000256" key="2">
    <source>
        <dbReference type="ARBA" id="ARBA00012251"/>
    </source>
</evidence>
<dbReference type="OrthoDB" id="10009520at2759"/>
<accession>A0A6A6RM74</accession>
<proteinExistence type="predicted"/>
<comment type="catalytic activity">
    <reaction evidence="1">
        <text>[E2 ubiquitin-conjugating enzyme]-S-ubiquitinyl-L-cysteine + [acceptor protein]-L-lysine = [E2 ubiquitin-conjugating enzyme]-L-cysteine + [acceptor protein]-N(6)-ubiquitinyl-L-lysine.</text>
        <dbReference type="EC" id="2.3.2.31"/>
    </reaction>
</comment>
<dbReference type="InterPro" id="IPR031127">
    <property type="entry name" value="E3_UB_ligase_RBR"/>
</dbReference>
<dbReference type="EC" id="2.3.2.31" evidence="2"/>
<dbReference type="CDD" id="cd22584">
    <property type="entry name" value="Rcat_RBR_unk"/>
    <property type="match status" value="1"/>
</dbReference>
<keyword evidence="3" id="KW-0808">Transferase</keyword>
<dbReference type="InterPro" id="IPR044066">
    <property type="entry name" value="TRIAD_supradom"/>
</dbReference>
<keyword evidence="11" id="KW-1185">Reference proteome</keyword>
<evidence type="ECO:0000256" key="6">
    <source>
        <dbReference type="ARBA" id="ARBA00022771"/>
    </source>
</evidence>
<evidence type="ECO:0000256" key="1">
    <source>
        <dbReference type="ARBA" id="ARBA00001798"/>
    </source>
</evidence>
<keyword evidence="6" id="KW-0863">Zinc-finger</keyword>
<dbReference type="Gene3D" id="3.30.40.10">
    <property type="entry name" value="Zinc/RING finger domain, C3HC4 (zinc finger)"/>
    <property type="match status" value="1"/>
</dbReference>
<gene>
    <name evidence="10" type="ORF">P280DRAFT_434294</name>
</gene>
<dbReference type="SUPFAM" id="SSF57850">
    <property type="entry name" value="RING/U-box"/>
    <property type="match status" value="1"/>
</dbReference>
<dbReference type="GO" id="GO:0016567">
    <property type="term" value="P:protein ubiquitination"/>
    <property type="evidence" value="ECO:0007669"/>
    <property type="project" value="InterPro"/>
</dbReference>
<evidence type="ECO:0000313" key="10">
    <source>
        <dbReference type="EMBL" id="KAF2636749.1"/>
    </source>
</evidence>
<evidence type="ECO:0000259" key="9">
    <source>
        <dbReference type="PROSITE" id="PS51873"/>
    </source>
</evidence>
<feature type="domain" description="RING-type" evidence="9">
    <location>
        <begin position="161"/>
        <end position="355"/>
    </location>
</feature>
<dbReference type="Pfam" id="PF01485">
    <property type="entry name" value="IBR"/>
    <property type="match status" value="2"/>
</dbReference>
<keyword evidence="7" id="KW-0833">Ubl conjugation pathway</keyword>
<evidence type="ECO:0000256" key="8">
    <source>
        <dbReference type="ARBA" id="ARBA00022833"/>
    </source>
</evidence>
<keyword evidence="4" id="KW-0479">Metal-binding</keyword>
<protein>
    <recommendedName>
        <fullName evidence="2">RBR-type E3 ubiquitin transferase</fullName>
        <ecNumber evidence="2">2.3.2.31</ecNumber>
    </recommendedName>
</protein>
<name>A0A6A6RM74_9PLEO</name>
<evidence type="ECO:0000313" key="11">
    <source>
        <dbReference type="Proteomes" id="UP000799753"/>
    </source>
</evidence>
<dbReference type="Proteomes" id="UP000799753">
    <property type="component" value="Unassembled WGS sequence"/>
</dbReference>
<dbReference type="PROSITE" id="PS51873">
    <property type="entry name" value="TRIAD"/>
    <property type="match status" value="1"/>
</dbReference>
<sequence length="442" mass="49896">MAAIQIVPALDPYDDEMTALALQLEEIGIVGQKAKGKYPMGSPPDNKIAVDSFQTEIQTHLDFLRDLKLAHSIAQAIDTDAQAIADMVRPEEQVQEDRRLAIRLHGEEPTGEDIVEMSQPKLAGFFPLATPLIDLSDDESEVGPSMTYAQRQAKVLGKLSTEYRCCACYGNFKSVSTVVASCEDRYCRDCLKSLFLRATTDESLFPPRCCRKSIPLEMISGELSSDELNAFRQAEVEFSTTDRTYCSNASCAKFVPGNRIQAGRAICGICSTETCSMCKNAYHRGTDCRADPALQATLALAHDQGWQRCNSCRSMVEMTYGCNHMTCNCGAQFCYVCGADWKTCSCAQWNEDRLYARARGVVIRDAEGQLPHFEINRRVEMVRNGLRVNHECRHPRWLDRLEGWRRNCFRCEVCTRRYSQFILQCPTCHIQICADCKRNRMR</sequence>
<organism evidence="10 11">
    <name type="scientific">Massarina eburnea CBS 473.64</name>
    <dbReference type="NCBI Taxonomy" id="1395130"/>
    <lineage>
        <taxon>Eukaryota</taxon>
        <taxon>Fungi</taxon>
        <taxon>Dikarya</taxon>
        <taxon>Ascomycota</taxon>
        <taxon>Pezizomycotina</taxon>
        <taxon>Dothideomycetes</taxon>
        <taxon>Pleosporomycetidae</taxon>
        <taxon>Pleosporales</taxon>
        <taxon>Massarineae</taxon>
        <taxon>Massarinaceae</taxon>
        <taxon>Massarina</taxon>
    </lineage>
</organism>
<dbReference type="EMBL" id="MU006796">
    <property type="protein sequence ID" value="KAF2636749.1"/>
    <property type="molecule type" value="Genomic_DNA"/>
</dbReference>
<keyword evidence="8" id="KW-0862">Zinc</keyword>
<evidence type="ECO:0000256" key="4">
    <source>
        <dbReference type="ARBA" id="ARBA00022723"/>
    </source>
</evidence>
<evidence type="ECO:0000256" key="3">
    <source>
        <dbReference type="ARBA" id="ARBA00022679"/>
    </source>
</evidence>
<dbReference type="GO" id="GO:0061630">
    <property type="term" value="F:ubiquitin protein ligase activity"/>
    <property type="evidence" value="ECO:0007669"/>
    <property type="project" value="UniProtKB-EC"/>
</dbReference>
<dbReference type="PANTHER" id="PTHR11685">
    <property type="entry name" value="RBR FAMILY RING FINGER AND IBR DOMAIN-CONTAINING"/>
    <property type="match status" value="1"/>
</dbReference>
<dbReference type="GO" id="GO:0008270">
    <property type="term" value="F:zinc ion binding"/>
    <property type="evidence" value="ECO:0007669"/>
    <property type="project" value="UniProtKB-KW"/>
</dbReference>
<dbReference type="InterPro" id="IPR013083">
    <property type="entry name" value="Znf_RING/FYVE/PHD"/>
</dbReference>
<keyword evidence="5" id="KW-0677">Repeat</keyword>
<dbReference type="CDD" id="cd20335">
    <property type="entry name" value="BRcat_RBR"/>
    <property type="match status" value="1"/>
</dbReference>
<dbReference type="Gene3D" id="1.20.120.1750">
    <property type="match status" value="1"/>
</dbReference>
<evidence type="ECO:0000256" key="5">
    <source>
        <dbReference type="ARBA" id="ARBA00022737"/>
    </source>
</evidence>
<evidence type="ECO:0000256" key="7">
    <source>
        <dbReference type="ARBA" id="ARBA00022786"/>
    </source>
</evidence>
<dbReference type="InterPro" id="IPR002867">
    <property type="entry name" value="IBR_dom"/>
</dbReference>